<dbReference type="InterPro" id="IPR009057">
    <property type="entry name" value="Homeodomain-like_sf"/>
</dbReference>
<keyword evidence="8" id="KW-1185">Reference proteome</keyword>
<dbReference type="GO" id="GO:0003700">
    <property type="term" value="F:DNA-binding transcription factor activity"/>
    <property type="evidence" value="ECO:0007669"/>
    <property type="project" value="InterPro"/>
</dbReference>
<evidence type="ECO:0000259" key="6">
    <source>
        <dbReference type="PROSITE" id="PS50110"/>
    </source>
</evidence>
<dbReference type="InterPro" id="IPR018062">
    <property type="entry name" value="HTH_AraC-typ_CS"/>
</dbReference>
<gene>
    <name evidence="7" type="ORF">BC351_37670</name>
</gene>
<dbReference type="Pfam" id="PF12833">
    <property type="entry name" value="HTH_18"/>
    <property type="match status" value="1"/>
</dbReference>
<dbReference type="InterPro" id="IPR020449">
    <property type="entry name" value="Tscrpt_reg_AraC-type_HTH"/>
</dbReference>
<keyword evidence="2" id="KW-0238">DNA-binding</keyword>
<dbReference type="PANTHER" id="PTHR43280:SF28">
    <property type="entry name" value="HTH-TYPE TRANSCRIPTIONAL ACTIVATOR RHAS"/>
    <property type="match status" value="1"/>
</dbReference>
<accession>A0A1V4HCF4</accession>
<dbReference type="InterPro" id="IPR011006">
    <property type="entry name" value="CheY-like_superfamily"/>
</dbReference>
<feature type="modified residue" description="4-aspartylphosphate" evidence="4">
    <location>
        <position position="54"/>
    </location>
</feature>
<name>A0A1V4HCF4_9BACL</name>
<dbReference type="Gene3D" id="1.10.10.60">
    <property type="entry name" value="Homeodomain-like"/>
    <property type="match status" value="2"/>
</dbReference>
<dbReference type="CDD" id="cd17536">
    <property type="entry name" value="REC_YesN-like"/>
    <property type="match status" value="1"/>
</dbReference>
<dbReference type="GO" id="GO:0043565">
    <property type="term" value="F:sequence-specific DNA binding"/>
    <property type="evidence" value="ECO:0007669"/>
    <property type="project" value="InterPro"/>
</dbReference>
<dbReference type="STRING" id="1469647.BC351_37670"/>
<dbReference type="OrthoDB" id="9788446at2"/>
<dbReference type="GO" id="GO:0000160">
    <property type="term" value="P:phosphorelay signal transduction system"/>
    <property type="evidence" value="ECO:0007669"/>
    <property type="project" value="InterPro"/>
</dbReference>
<feature type="domain" description="HTH araC/xylS-type" evidence="5">
    <location>
        <begin position="239"/>
        <end position="337"/>
    </location>
</feature>
<dbReference type="Proteomes" id="UP000190626">
    <property type="component" value="Unassembled WGS sequence"/>
</dbReference>
<proteinExistence type="predicted"/>
<sequence>MKHILIVDDEPMVRMGLAKLVRQCNPLFRPVVVANGVEALEHLSKQRPDMILTDIRMPKMDGLALCRQIQELNINVPIVVISGYDEFTYAQKCLTYGVKEYLLKPLTEHELYPVLNKLLLEQDQAQPISFFQVEEWLERVESTIWSADLEALHGLMDVWKKGDLTKGIQVEQLERIIADGLKIVVKKLNAHGMVTFTTSAPLTQLNSIESAIEYLEQELVSLYHQLFLWRGGNQKSLFEEAKAYIDLHISEELSLEEVAEKMGLAPTYFSYMFKKMTNETFVQYRMKKRIEMAKRLLEMPHYKVVDVGVTIGYQNYPYFTKIFKKMTGCSPSEYRCMLGIK</sequence>
<dbReference type="Gene3D" id="3.40.50.2300">
    <property type="match status" value="1"/>
</dbReference>
<evidence type="ECO:0000259" key="5">
    <source>
        <dbReference type="PROSITE" id="PS01124"/>
    </source>
</evidence>
<dbReference type="PROSITE" id="PS50110">
    <property type="entry name" value="RESPONSE_REGULATORY"/>
    <property type="match status" value="1"/>
</dbReference>
<keyword evidence="3" id="KW-0804">Transcription</keyword>
<evidence type="ECO:0000256" key="4">
    <source>
        <dbReference type="PROSITE-ProRule" id="PRU00169"/>
    </source>
</evidence>
<dbReference type="AlphaFoldDB" id="A0A1V4HCF4"/>
<dbReference type="PANTHER" id="PTHR43280">
    <property type="entry name" value="ARAC-FAMILY TRANSCRIPTIONAL REGULATOR"/>
    <property type="match status" value="1"/>
</dbReference>
<protein>
    <recommendedName>
        <fullName evidence="9">DNA-binding response regulator</fullName>
    </recommendedName>
</protein>
<dbReference type="SMART" id="SM00448">
    <property type="entry name" value="REC"/>
    <property type="match status" value="1"/>
</dbReference>
<dbReference type="PROSITE" id="PS01124">
    <property type="entry name" value="HTH_ARAC_FAMILY_2"/>
    <property type="match status" value="1"/>
</dbReference>
<comment type="caution">
    <text evidence="7">The sequence shown here is derived from an EMBL/GenBank/DDBJ whole genome shotgun (WGS) entry which is preliminary data.</text>
</comment>
<feature type="domain" description="Response regulatory" evidence="6">
    <location>
        <begin position="3"/>
        <end position="119"/>
    </location>
</feature>
<dbReference type="RefSeq" id="WP_079418581.1">
    <property type="nucleotide sequence ID" value="NZ_MBTG01000041.1"/>
</dbReference>
<evidence type="ECO:0000256" key="1">
    <source>
        <dbReference type="ARBA" id="ARBA00023015"/>
    </source>
</evidence>
<dbReference type="SUPFAM" id="SSF46689">
    <property type="entry name" value="Homeodomain-like"/>
    <property type="match status" value="2"/>
</dbReference>
<dbReference type="SUPFAM" id="SSF52172">
    <property type="entry name" value="CheY-like"/>
    <property type="match status" value="1"/>
</dbReference>
<dbReference type="Pfam" id="PF00072">
    <property type="entry name" value="Response_reg"/>
    <property type="match status" value="1"/>
</dbReference>
<dbReference type="EMBL" id="MBTG01000041">
    <property type="protein sequence ID" value="OPH49044.1"/>
    <property type="molecule type" value="Genomic_DNA"/>
</dbReference>
<evidence type="ECO:0008006" key="9">
    <source>
        <dbReference type="Google" id="ProtNLM"/>
    </source>
</evidence>
<evidence type="ECO:0000313" key="7">
    <source>
        <dbReference type="EMBL" id="OPH49044.1"/>
    </source>
</evidence>
<dbReference type="PRINTS" id="PR00032">
    <property type="entry name" value="HTHARAC"/>
</dbReference>
<evidence type="ECO:0000256" key="2">
    <source>
        <dbReference type="ARBA" id="ARBA00023125"/>
    </source>
</evidence>
<dbReference type="SMART" id="SM00342">
    <property type="entry name" value="HTH_ARAC"/>
    <property type="match status" value="1"/>
</dbReference>
<keyword evidence="1" id="KW-0805">Transcription regulation</keyword>
<keyword evidence="4" id="KW-0597">Phosphoprotein</keyword>
<dbReference type="InterPro" id="IPR001789">
    <property type="entry name" value="Sig_transdc_resp-reg_receiver"/>
</dbReference>
<evidence type="ECO:0000256" key="3">
    <source>
        <dbReference type="ARBA" id="ARBA00023163"/>
    </source>
</evidence>
<dbReference type="PROSITE" id="PS00041">
    <property type="entry name" value="HTH_ARAC_FAMILY_1"/>
    <property type="match status" value="1"/>
</dbReference>
<dbReference type="InterPro" id="IPR018060">
    <property type="entry name" value="HTH_AraC"/>
</dbReference>
<organism evidence="7 8">
    <name type="scientific">Paenibacillus ferrarius</name>
    <dbReference type="NCBI Taxonomy" id="1469647"/>
    <lineage>
        <taxon>Bacteria</taxon>
        <taxon>Bacillati</taxon>
        <taxon>Bacillota</taxon>
        <taxon>Bacilli</taxon>
        <taxon>Bacillales</taxon>
        <taxon>Paenibacillaceae</taxon>
        <taxon>Paenibacillus</taxon>
    </lineage>
</organism>
<evidence type="ECO:0000313" key="8">
    <source>
        <dbReference type="Proteomes" id="UP000190626"/>
    </source>
</evidence>
<reference evidence="8" key="1">
    <citation type="submission" date="2016-07" db="EMBL/GenBank/DDBJ databases">
        <authorList>
            <person name="Florea S."/>
            <person name="Webb J.S."/>
            <person name="Jaromczyk J."/>
            <person name="Schardl C.L."/>
        </authorList>
    </citation>
    <scope>NUCLEOTIDE SEQUENCE [LARGE SCALE GENOMIC DNA]</scope>
    <source>
        <strain evidence="8">CY1</strain>
    </source>
</reference>